<dbReference type="AlphaFoldDB" id="A0A832J5X3"/>
<organism evidence="2">
    <name type="scientific">Candidatus Tenderia electrophaga</name>
    <dbReference type="NCBI Taxonomy" id="1748243"/>
    <lineage>
        <taxon>Bacteria</taxon>
        <taxon>Pseudomonadati</taxon>
        <taxon>Pseudomonadota</taxon>
        <taxon>Gammaproteobacteria</taxon>
        <taxon>Candidatus Tenderiales</taxon>
        <taxon>Candidatus Tenderiaceae</taxon>
        <taxon>Candidatus Tenderia</taxon>
    </lineage>
</organism>
<feature type="domain" description="Cupin type-2" evidence="1">
    <location>
        <begin position="80"/>
        <end position="130"/>
    </location>
</feature>
<evidence type="ECO:0000313" key="2">
    <source>
        <dbReference type="EMBL" id="HHJ80314.1"/>
    </source>
</evidence>
<dbReference type="InterPro" id="IPR013096">
    <property type="entry name" value="Cupin_2"/>
</dbReference>
<dbReference type="SUPFAM" id="SSF51182">
    <property type="entry name" value="RmlC-like cupins"/>
    <property type="match status" value="1"/>
</dbReference>
<feature type="non-terminal residue" evidence="2">
    <location>
        <position position="1"/>
    </location>
</feature>
<dbReference type="Gene3D" id="2.60.120.10">
    <property type="entry name" value="Jelly Rolls"/>
    <property type="match status" value="1"/>
</dbReference>
<dbReference type="InterPro" id="IPR014710">
    <property type="entry name" value="RmlC-like_jellyroll"/>
</dbReference>
<dbReference type="CDD" id="cd02209">
    <property type="entry name" value="cupin_XRE_C"/>
    <property type="match status" value="1"/>
</dbReference>
<comment type="caution">
    <text evidence="2">The sequence shown here is derived from an EMBL/GenBank/DDBJ whole genome shotgun (WGS) entry which is preliminary data.</text>
</comment>
<dbReference type="InterPro" id="IPR011051">
    <property type="entry name" value="RmlC_Cupin_sf"/>
</dbReference>
<proteinExistence type="predicted"/>
<name>A0A832J5X3_9GAMM</name>
<dbReference type="Pfam" id="PF07883">
    <property type="entry name" value="Cupin_2"/>
    <property type="match status" value="1"/>
</dbReference>
<evidence type="ECO:0000259" key="1">
    <source>
        <dbReference type="Pfam" id="PF07883"/>
    </source>
</evidence>
<dbReference type="EMBL" id="DRNF01000105">
    <property type="protein sequence ID" value="HHJ80314.1"/>
    <property type="molecule type" value="Genomic_DNA"/>
</dbReference>
<accession>A0A832J5X3</accession>
<dbReference type="Proteomes" id="UP000885832">
    <property type="component" value="Unassembled WGS sequence"/>
</dbReference>
<reference evidence="2" key="1">
    <citation type="journal article" date="2020" name="mSystems">
        <title>Genome- and Community-Level Interaction Insights into Carbon Utilization and Element Cycling Functions of Hydrothermarchaeota in Hydrothermal Sediment.</title>
        <authorList>
            <person name="Zhou Z."/>
            <person name="Liu Y."/>
            <person name="Xu W."/>
            <person name="Pan J."/>
            <person name="Luo Z.H."/>
            <person name="Li M."/>
        </authorList>
    </citation>
    <scope>NUCLEOTIDE SEQUENCE [LARGE SCALE GENOMIC DNA]</scope>
    <source>
        <strain evidence="2">HyVt-505</strain>
    </source>
</reference>
<protein>
    <submittedName>
        <fullName evidence="2">Cupin domain-containing protein</fullName>
    </submittedName>
</protein>
<gene>
    <name evidence="2" type="ORF">ENJ65_01625</name>
</gene>
<sequence>LEKLAHGLRLPVAAFFAEPEEDSALEIIDTGNCPTFSLRDGAEVTPLAAQRHASGFEPMLIRLHPDGALAEQPFLVGIESEFVWIRSGRALLNYDGSDYEIETAQSVYYDPRRSHNWRNPYTELCEMLLVRQR</sequence>